<dbReference type="GO" id="GO:0016874">
    <property type="term" value="F:ligase activity"/>
    <property type="evidence" value="ECO:0007669"/>
    <property type="project" value="UniProtKB-KW"/>
</dbReference>
<protein>
    <submittedName>
        <fullName evidence="2">Putative ubiquitin-conjugating enzyme e2</fullName>
        <ecNumber evidence="2">6.3.2.19</ecNumber>
    </submittedName>
</protein>
<dbReference type="InterPro" id="IPR000608">
    <property type="entry name" value="UBC"/>
</dbReference>
<proteinExistence type="predicted"/>
<organism evidence="2">
    <name type="scientific">Trypanosoma vivax (strain Y486)</name>
    <dbReference type="NCBI Taxonomy" id="1055687"/>
    <lineage>
        <taxon>Eukaryota</taxon>
        <taxon>Discoba</taxon>
        <taxon>Euglenozoa</taxon>
        <taxon>Kinetoplastea</taxon>
        <taxon>Metakinetoplastina</taxon>
        <taxon>Trypanosomatida</taxon>
        <taxon>Trypanosomatidae</taxon>
        <taxon>Trypanosoma</taxon>
        <taxon>Duttonella</taxon>
    </lineage>
</organism>
<evidence type="ECO:0000259" key="1">
    <source>
        <dbReference type="PROSITE" id="PS50127"/>
    </source>
</evidence>
<dbReference type="AlphaFoldDB" id="G0TUG0"/>
<dbReference type="EMBL" id="HE573020">
    <property type="protein sequence ID" value="CCC47594.1"/>
    <property type="molecule type" value="Genomic_DNA"/>
</dbReference>
<dbReference type="EC" id="6.3.2.19" evidence="2"/>
<dbReference type="VEuPathDB" id="TriTrypDB:TvY486_0402600"/>
<dbReference type="CDD" id="cd23828">
    <property type="entry name" value="UBCc_TcUBE-like"/>
    <property type="match status" value="1"/>
</dbReference>
<reference evidence="2" key="1">
    <citation type="journal article" date="2012" name="Proc. Natl. Acad. Sci. U.S.A.">
        <title>Antigenic diversity is generated by distinct evolutionary mechanisms in African trypanosome species.</title>
        <authorList>
            <person name="Jackson A.P."/>
            <person name="Berry A."/>
            <person name="Aslett M."/>
            <person name="Allison H.C."/>
            <person name="Burton P."/>
            <person name="Vavrova-Anderson J."/>
            <person name="Brown R."/>
            <person name="Browne H."/>
            <person name="Corton N."/>
            <person name="Hauser H."/>
            <person name="Gamble J."/>
            <person name="Gilderthorp R."/>
            <person name="Marcello L."/>
            <person name="McQuillan J."/>
            <person name="Otto T.D."/>
            <person name="Quail M.A."/>
            <person name="Sanders M.J."/>
            <person name="van Tonder A."/>
            <person name="Ginger M.L."/>
            <person name="Field M.C."/>
            <person name="Barry J.D."/>
            <person name="Hertz-Fowler C."/>
            <person name="Berriman M."/>
        </authorList>
    </citation>
    <scope>NUCLEOTIDE SEQUENCE</scope>
    <source>
        <strain evidence="2">Y486</strain>
    </source>
</reference>
<gene>
    <name evidence="2" type="ORF">TVY486_0402600</name>
</gene>
<sequence>MSSLSVKRIGKDLQLVLESIKTSTDVDATKARIISVTSESLYEWTVVSSAPANSIYGTLGHNYELAVLFSDDYPHEHPTVSFTTPIYSPLVTPDGNICEKLIESGWTPDQHASDAIMLVLYKVFEDYAERCEADVHQEARKCLELDPIEYEERVRHFH</sequence>
<dbReference type="InterPro" id="IPR016135">
    <property type="entry name" value="UBQ-conjugating_enzyme/RWD"/>
</dbReference>
<dbReference type="Pfam" id="PF00179">
    <property type="entry name" value="UQ_con"/>
    <property type="match status" value="1"/>
</dbReference>
<keyword evidence="2" id="KW-0436">Ligase</keyword>
<dbReference type="PROSITE" id="PS50127">
    <property type="entry name" value="UBC_2"/>
    <property type="match status" value="1"/>
</dbReference>
<dbReference type="SUPFAM" id="SSF54495">
    <property type="entry name" value="UBC-like"/>
    <property type="match status" value="1"/>
</dbReference>
<accession>G0TUG0</accession>
<feature type="domain" description="UBC core" evidence="1">
    <location>
        <begin position="4"/>
        <end position="158"/>
    </location>
</feature>
<dbReference type="InterPro" id="IPR050113">
    <property type="entry name" value="Ub_conjugating_enzyme"/>
</dbReference>
<dbReference type="Gene3D" id="3.10.110.10">
    <property type="entry name" value="Ubiquitin Conjugating Enzyme"/>
    <property type="match status" value="1"/>
</dbReference>
<dbReference type="OMA" id="DAFHWRV"/>
<evidence type="ECO:0000313" key="2">
    <source>
        <dbReference type="EMBL" id="CCC47594.1"/>
    </source>
</evidence>
<name>G0TUG0_TRYVY</name>
<dbReference type="SMART" id="SM00212">
    <property type="entry name" value="UBCc"/>
    <property type="match status" value="1"/>
</dbReference>
<dbReference type="PANTHER" id="PTHR24067">
    <property type="entry name" value="UBIQUITIN-CONJUGATING ENZYME E2"/>
    <property type="match status" value="1"/>
</dbReference>